<dbReference type="InterPro" id="IPR034391">
    <property type="entry name" value="AdoMet-like_SPASM_containing"/>
</dbReference>
<sequence length="377" mass="43204">MRNQQAPFPTHLLIETTTRCNLRCKQCAHVVGKYAFDDMNMATFERLRPLFPHVKQVALYGHGETFLYKHFFEMLEELKWYDLSVYVTTNGTLLSETVCERLVELGLDKLAISMDAATPELFNEIRRGADFEKVVQNIRRLNAAKQRAGRDDKPTLSLMYCAMKSNIQELPKLVRLADELNMTHGVSVMNIVEYGVSGEALADHPEIAAPYLNEANQLAARLAVPLGGLDNGFEGLQLEPARLTLADKLYRNYREFKRSFDRFSLLRAKIERVWQKLFWANHSPNAEETPFAFPVETVAHGVRVKKCRDPWDFLFIDVHGNVRVCCTSHRLMGNVNDTDIAAIWNSPAYQEFRDKMVSADIPPECATCLRREWMTIP</sequence>
<dbReference type="InterPro" id="IPR013785">
    <property type="entry name" value="Aldolase_TIM"/>
</dbReference>
<evidence type="ECO:0000256" key="5">
    <source>
        <dbReference type="ARBA" id="ARBA00023004"/>
    </source>
</evidence>
<keyword evidence="2" id="KW-0004">4Fe-4S</keyword>
<dbReference type="SMART" id="SM00729">
    <property type="entry name" value="Elp3"/>
    <property type="match status" value="1"/>
</dbReference>
<dbReference type="AlphaFoldDB" id="A0A0S6VSU3"/>
<keyword evidence="6" id="KW-0411">Iron-sulfur</keyword>
<evidence type="ECO:0000313" key="8">
    <source>
        <dbReference type="EMBL" id="GAK50555.1"/>
    </source>
</evidence>
<keyword evidence="5" id="KW-0408">Iron</keyword>
<dbReference type="SFLD" id="SFLDG01387">
    <property type="entry name" value="BtrN-like_SPASM_domain_contain"/>
    <property type="match status" value="1"/>
</dbReference>
<dbReference type="InterPro" id="IPR058240">
    <property type="entry name" value="rSAM_sf"/>
</dbReference>
<dbReference type="InterPro" id="IPR050377">
    <property type="entry name" value="Radical_SAM_PqqE_MftC-like"/>
</dbReference>
<dbReference type="InterPro" id="IPR023885">
    <property type="entry name" value="4Fe4S-binding_SPASM_dom"/>
</dbReference>
<dbReference type="SFLD" id="SFLDG01386">
    <property type="entry name" value="main_SPASM_domain-containing"/>
    <property type="match status" value="1"/>
</dbReference>
<evidence type="ECO:0000256" key="2">
    <source>
        <dbReference type="ARBA" id="ARBA00022485"/>
    </source>
</evidence>
<dbReference type="SFLD" id="SFLDG01067">
    <property type="entry name" value="SPASM/twitch_domain_containing"/>
    <property type="match status" value="2"/>
</dbReference>
<comment type="cofactor">
    <cofactor evidence="1">
        <name>[4Fe-4S] cluster</name>
        <dbReference type="ChEBI" id="CHEBI:49883"/>
    </cofactor>
</comment>
<evidence type="ECO:0000256" key="3">
    <source>
        <dbReference type="ARBA" id="ARBA00022691"/>
    </source>
</evidence>
<dbReference type="CDD" id="cd21109">
    <property type="entry name" value="SPASM"/>
    <property type="match status" value="1"/>
</dbReference>
<dbReference type="GO" id="GO:0003824">
    <property type="term" value="F:catalytic activity"/>
    <property type="evidence" value="ECO:0007669"/>
    <property type="project" value="InterPro"/>
</dbReference>
<dbReference type="GO" id="GO:0051536">
    <property type="term" value="F:iron-sulfur cluster binding"/>
    <property type="evidence" value="ECO:0007669"/>
    <property type="project" value="UniProtKB-KW"/>
</dbReference>
<dbReference type="HOGENOM" id="CLU_009273_1_1_0"/>
<dbReference type="SUPFAM" id="SSF102114">
    <property type="entry name" value="Radical SAM enzymes"/>
    <property type="match status" value="1"/>
</dbReference>
<dbReference type="InterPro" id="IPR007197">
    <property type="entry name" value="rSAM"/>
</dbReference>
<dbReference type="Gene3D" id="3.20.20.70">
    <property type="entry name" value="Aldolase class I"/>
    <property type="match status" value="2"/>
</dbReference>
<name>A0A0S6VSU3_9BACT</name>
<gene>
    <name evidence="8" type="ORF">U14_01786</name>
</gene>
<dbReference type="CDD" id="cd01335">
    <property type="entry name" value="Radical_SAM"/>
    <property type="match status" value="1"/>
</dbReference>
<dbReference type="STRING" id="1499966.U14_01786"/>
<feature type="domain" description="Radical SAM core" evidence="7">
    <location>
        <begin position="6"/>
        <end position="229"/>
    </location>
</feature>
<dbReference type="GO" id="GO:0046872">
    <property type="term" value="F:metal ion binding"/>
    <property type="evidence" value="ECO:0007669"/>
    <property type="project" value="UniProtKB-KW"/>
</dbReference>
<protein>
    <submittedName>
        <fullName evidence="8">Oxidoreductase</fullName>
    </submittedName>
</protein>
<dbReference type="InterPro" id="IPR006638">
    <property type="entry name" value="Elp3/MiaA/NifB-like_rSAM"/>
</dbReference>
<reference evidence="8" key="1">
    <citation type="journal article" date="2015" name="PeerJ">
        <title>First genomic representation of candidate bacterial phylum KSB3 points to enhanced environmental sensing as a trigger of wastewater bulking.</title>
        <authorList>
            <person name="Sekiguchi Y."/>
            <person name="Ohashi A."/>
            <person name="Parks D.H."/>
            <person name="Yamauchi T."/>
            <person name="Tyson G.W."/>
            <person name="Hugenholtz P."/>
        </authorList>
    </citation>
    <scope>NUCLEOTIDE SEQUENCE [LARGE SCALE GENOMIC DNA]</scope>
</reference>
<proteinExistence type="predicted"/>
<evidence type="ECO:0000313" key="9">
    <source>
        <dbReference type="Proteomes" id="UP000030700"/>
    </source>
</evidence>
<dbReference type="EMBL" id="DF820456">
    <property type="protein sequence ID" value="GAK50555.1"/>
    <property type="molecule type" value="Genomic_DNA"/>
</dbReference>
<accession>A0A0S6VSU3</accession>
<dbReference type="Pfam" id="PF04055">
    <property type="entry name" value="Radical_SAM"/>
    <property type="match status" value="1"/>
</dbReference>
<organism evidence="8">
    <name type="scientific">Candidatus Moduliflexus flocculans</name>
    <dbReference type="NCBI Taxonomy" id="1499966"/>
    <lineage>
        <taxon>Bacteria</taxon>
        <taxon>Candidatus Moduliflexota</taxon>
        <taxon>Candidatus Moduliflexia</taxon>
        <taxon>Candidatus Moduliflexales</taxon>
        <taxon>Candidatus Moduliflexaceae</taxon>
    </lineage>
</organism>
<dbReference type="PANTHER" id="PTHR11228">
    <property type="entry name" value="RADICAL SAM DOMAIN PROTEIN"/>
    <property type="match status" value="1"/>
</dbReference>
<keyword evidence="9" id="KW-1185">Reference proteome</keyword>
<evidence type="ECO:0000256" key="1">
    <source>
        <dbReference type="ARBA" id="ARBA00001966"/>
    </source>
</evidence>
<evidence type="ECO:0000256" key="6">
    <source>
        <dbReference type="ARBA" id="ARBA00023014"/>
    </source>
</evidence>
<dbReference type="PROSITE" id="PS51918">
    <property type="entry name" value="RADICAL_SAM"/>
    <property type="match status" value="1"/>
</dbReference>
<keyword evidence="4" id="KW-0479">Metal-binding</keyword>
<evidence type="ECO:0000259" key="7">
    <source>
        <dbReference type="PROSITE" id="PS51918"/>
    </source>
</evidence>
<dbReference type="Pfam" id="PF13186">
    <property type="entry name" value="SPASM"/>
    <property type="match status" value="1"/>
</dbReference>
<dbReference type="SFLD" id="SFLDS00029">
    <property type="entry name" value="Radical_SAM"/>
    <property type="match status" value="2"/>
</dbReference>
<dbReference type="Proteomes" id="UP000030700">
    <property type="component" value="Unassembled WGS sequence"/>
</dbReference>
<dbReference type="PANTHER" id="PTHR11228:SF7">
    <property type="entry name" value="PQQA PEPTIDE CYCLASE"/>
    <property type="match status" value="1"/>
</dbReference>
<keyword evidence="3" id="KW-0949">S-adenosyl-L-methionine</keyword>
<evidence type="ECO:0000256" key="4">
    <source>
        <dbReference type="ARBA" id="ARBA00022723"/>
    </source>
</evidence>